<dbReference type="Pfam" id="PF13469">
    <property type="entry name" value="Sulfotransfer_3"/>
    <property type="match status" value="1"/>
</dbReference>
<dbReference type="PANTHER" id="PTHR36451:SF1">
    <property type="entry name" value="OMEGA-HYDROXY-BETA-DIHYDROMENAQUINONE-9 SULFOTRANSFERASE STF3"/>
    <property type="match status" value="1"/>
</dbReference>
<organism evidence="1 2">
    <name type="scientific">Flexistipes sinusarabici (strain ATCC 49648 / DSM 4947 / MAS 10)</name>
    <dbReference type="NCBI Taxonomy" id="717231"/>
    <lineage>
        <taxon>Bacteria</taxon>
        <taxon>Pseudomonadati</taxon>
        <taxon>Deferribacterota</taxon>
        <taxon>Deferribacteres</taxon>
        <taxon>Deferribacterales</taxon>
        <taxon>Flexistipitaceae</taxon>
        <taxon>Flexistipes</taxon>
    </lineage>
</organism>
<accession>F8E8L3</accession>
<dbReference type="RefSeq" id="WP_013885573.1">
    <property type="nucleotide sequence ID" value="NC_015672.1"/>
</dbReference>
<dbReference type="InterPro" id="IPR027417">
    <property type="entry name" value="P-loop_NTPase"/>
</dbReference>
<dbReference type="EMBL" id="CP002858">
    <property type="protein sequence ID" value="AEI14062.1"/>
    <property type="molecule type" value="Genomic_DNA"/>
</dbReference>
<dbReference type="eggNOG" id="COG0457">
    <property type="taxonomic scope" value="Bacteria"/>
</dbReference>
<name>F8E8L3_FLESM</name>
<reference evidence="1 2" key="1">
    <citation type="journal article" date="2011" name="Stand. Genomic Sci.">
        <title>Genome sequence of the moderately thermophilic halophile Flexistipes sinusarabici strain (MAS10).</title>
        <authorList>
            <person name="Lapidus A."/>
            <person name="Chertkov O."/>
            <person name="Nolan M."/>
            <person name="Lucas S."/>
            <person name="Hammon N."/>
            <person name="Deshpande S."/>
            <person name="Cheng J.F."/>
            <person name="Tapia R."/>
            <person name="Han C."/>
            <person name="Goodwin L."/>
            <person name="Pitluck S."/>
            <person name="Liolios K."/>
            <person name="Pagani I."/>
            <person name="Ivanova N."/>
            <person name="Huntemann M."/>
            <person name="Mavromatis K."/>
            <person name="Mikhailova N."/>
            <person name="Pati A."/>
            <person name="Chen A."/>
            <person name="Palaniappan K."/>
            <person name="Land M."/>
            <person name="Hauser L."/>
            <person name="Brambilla E.M."/>
            <person name="Rohde M."/>
            <person name="Abt B."/>
            <person name="Spring S."/>
            <person name="Goker M."/>
            <person name="Bristow J."/>
            <person name="Eisen J.A."/>
            <person name="Markowitz V."/>
            <person name="Hugenholtz P."/>
            <person name="Kyrpides N.C."/>
            <person name="Klenk H.P."/>
            <person name="Woyke T."/>
        </authorList>
    </citation>
    <scope>NUCLEOTIDE SEQUENCE [LARGE SCALE GENOMIC DNA]</scope>
    <source>
        <strain evidence="2">DSM 4947 / MAS 10</strain>
    </source>
</reference>
<evidence type="ECO:0000313" key="2">
    <source>
        <dbReference type="Proteomes" id="UP000006621"/>
    </source>
</evidence>
<dbReference type="HOGENOM" id="CLU_862638_0_0_0"/>
<dbReference type="STRING" id="717231.Flexsi_0374"/>
<reference evidence="2" key="2">
    <citation type="submission" date="2011-06" db="EMBL/GenBank/DDBJ databases">
        <title>The complete genome of Flexistipes sinusarabici DSM 4947.</title>
        <authorList>
            <person name="Lucas S."/>
            <person name="Han J."/>
            <person name="Lapidus A."/>
            <person name="Bruce D."/>
            <person name="Goodwin L."/>
            <person name="Pitluck S."/>
            <person name="Peters L."/>
            <person name="Kyrpides N."/>
            <person name="Mavromatis K."/>
            <person name="Ivanova N."/>
            <person name="Mikhailova N."/>
            <person name="Chertkov O."/>
            <person name="Detter J.C."/>
            <person name="Tapia R."/>
            <person name="Han C."/>
            <person name="Land M."/>
            <person name="Hauser L."/>
            <person name="Markowitz V."/>
            <person name="Cheng J.-F."/>
            <person name="Hugenholtz P."/>
            <person name="Woyke T."/>
            <person name="Wu D."/>
            <person name="Spring S."/>
            <person name="Schroeder M."/>
            <person name="Brambilla E."/>
            <person name="Klenk H.-P."/>
            <person name="Eisen J.A."/>
        </authorList>
    </citation>
    <scope>NUCLEOTIDE SEQUENCE [LARGE SCALE GENOMIC DNA]</scope>
    <source>
        <strain evidence="2">DSM 4947 / MAS 10</strain>
    </source>
</reference>
<gene>
    <name evidence="1" type="ordered locus">Flexsi_0374</name>
</gene>
<dbReference type="Gene3D" id="3.40.50.300">
    <property type="entry name" value="P-loop containing nucleotide triphosphate hydrolases"/>
    <property type="match status" value="1"/>
</dbReference>
<dbReference type="AlphaFoldDB" id="F8E8L3"/>
<dbReference type="Proteomes" id="UP000006621">
    <property type="component" value="Chromosome"/>
</dbReference>
<evidence type="ECO:0000313" key="1">
    <source>
        <dbReference type="EMBL" id="AEI14062.1"/>
    </source>
</evidence>
<proteinExistence type="predicted"/>
<dbReference type="SUPFAM" id="SSF52540">
    <property type="entry name" value="P-loop containing nucleoside triphosphate hydrolases"/>
    <property type="match status" value="1"/>
</dbReference>
<keyword evidence="2" id="KW-1185">Reference proteome</keyword>
<protein>
    <submittedName>
        <fullName evidence="1">Sulfotransferase</fullName>
    </submittedName>
</protein>
<dbReference type="KEGG" id="fsi:Flexsi_0374"/>
<sequence>MKSPIFLFSLPRAGSTLLQRVLMTHSEIASVAEPWLMLPFCYAYKREGVLTEYSNGTCSSAFEDFINNLPCKDNDYYEALRRFSFDLYEKQCLNNEKYFLDKTPRYYNIIPEIAKTFPDAKFIFLFRNPVHVMSSMMQTWSGGTLKKLYGYERDLNYGPKALSDGYELLKEKAYAIRYEEYVKNPEKHTKEICDYLEIEFTDTMLNTFSSQDTKGRMGDPTGVKKYKNISADSLDKWKNTFDNKYRKKIIYNYVSPIDTNVLEIQGYKKHEILEEIKSLNVKNNFALKDRFDVVYSYLIRILKPNVWFGKTTKKWARKRYLS</sequence>
<dbReference type="PANTHER" id="PTHR36451">
    <property type="entry name" value="PAPS-DEPENDENT SULFOTRANSFERASE STF3"/>
    <property type="match status" value="1"/>
</dbReference>
<dbReference type="InterPro" id="IPR052736">
    <property type="entry name" value="Stf3_sulfotransferase"/>
</dbReference>
<dbReference type="OrthoDB" id="9777890at2"/>